<keyword evidence="2" id="KW-1185">Reference proteome</keyword>
<dbReference type="AlphaFoldDB" id="A0A1I0A064"/>
<evidence type="ECO:0000313" key="1">
    <source>
        <dbReference type="EMBL" id="SES87034.1"/>
    </source>
</evidence>
<dbReference type="RefSeq" id="WP_091689870.1">
    <property type="nucleotide sequence ID" value="NZ_CAAGSJ010000005.1"/>
</dbReference>
<dbReference type="Pfam" id="PF06348">
    <property type="entry name" value="DUF1059"/>
    <property type="match status" value="1"/>
</dbReference>
<evidence type="ECO:0000313" key="2">
    <source>
        <dbReference type="Proteomes" id="UP000243338"/>
    </source>
</evidence>
<dbReference type="OrthoDB" id="9023at2157"/>
<dbReference type="InterPro" id="IPR009409">
    <property type="entry name" value="DUF1059"/>
</dbReference>
<sequence length="61" mass="6906">MTYKLACEDLGVTCPFVAQGKTMDEMMEVAVKHAKEMHGYTDEQLNDPETQKEIKAAIKEE</sequence>
<gene>
    <name evidence="1" type="ORF">SAMN04488587_1377</name>
</gene>
<proteinExistence type="predicted"/>
<organism evidence="1 2">
    <name type="scientific">Methanococcoides vulcani</name>
    <dbReference type="NCBI Taxonomy" id="1353158"/>
    <lineage>
        <taxon>Archaea</taxon>
        <taxon>Methanobacteriati</taxon>
        <taxon>Methanobacteriota</taxon>
        <taxon>Stenosarchaea group</taxon>
        <taxon>Methanomicrobia</taxon>
        <taxon>Methanosarcinales</taxon>
        <taxon>Methanosarcinaceae</taxon>
        <taxon>Methanococcoides</taxon>
    </lineage>
</organism>
<name>A0A1I0A064_9EURY</name>
<protein>
    <submittedName>
        <fullName evidence="1">Predicted small metal-binding protein</fullName>
    </submittedName>
</protein>
<accession>A0A1I0A064</accession>
<dbReference type="EMBL" id="FOHQ01000003">
    <property type="protein sequence ID" value="SES87034.1"/>
    <property type="molecule type" value="Genomic_DNA"/>
</dbReference>
<dbReference type="Proteomes" id="UP000243338">
    <property type="component" value="Unassembled WGS sequence"/>
</dbReference>
<reference evidence="2" key="1">
    <citation type="submission" date="2016-10" db="EMBL/GenBank/DDBJ databases">
        <authorList>
            <person name="Varghese N."/>
            <person name="Submissions S."/>
        </authorList>
    </citation>
    <scope>NUCLEOTIDE SEQUENCE [LARGE SCALE GENOMIC DNA]</scope>
    <source>
        <strain evidence="2">SLH 33</strain>
    </source>
</reference>